<dbReference type="Proteomes" id="UP000501690">
    <property type="component" value="Linkage Group LG10"/>
</dbReference>
<proteinExistence type="predicted"/>
<protein>
    <submittedName>
        <fullName evidence="1">Uncharacterized protein</fullName>
    </submittedName>
</protein>
<organism evidence="1 2">
    <name type="scientific">Vigna unguiculata</name>
    <name type="common">Cowpea</name>
    <dbReference type="NCBI Taxonomy" id="3917"/>
    <lineage>
        <taxon>Eukaryota</taxon>
        <taxon>Viridiplantae</taxon>
        <taxon>Streptophyta</taxon>
        <taxon>Embryophyta</taxon>
        <taxon>Tracheophyta</taxon>
        <taxon>Spermatophyta</taxon>
        <taxon>Magnoliopsida</taxon>
        <taxon>eudicotyledons</taxon>
        <taxon>Gunneridae</taxon>
        <taxon>Pentapetalae</taxon>
        <taxon>rosids</taxon>
        <taxon>fabids</taxon>
        <taxon>Fabales</taxon>
        <taxon>Fabaceae</taxon>
        <taxon>Papilionoideae</taxon>
        <taxon>50 kb inversion clade</taxon>
        <taxon>NPAAA clade</taxon>
        <taxon>indigoferoid/millettioid clade</taxon>
        <taxon>Phaseoleae</taxon>
        <taxon>Vigna</taxon>
    </lineage>
</organism>
<evidence type="ECO:0000313" key="2">
    <source>
        <dbReference type="Proteomes" id="UP000501690"/>
    </source>
</evidence>
<name>A0A4D6NA84_VIGUN</name>
<accession>A0A4D6NA84</accession>
<dbReference type="AlphaFoldDB" id="A0A4D6NA84"/>
<evidence type="ECO:0000313" key="1">
    <source>
        <dbReference type="EMBL" id="QCE09419.1"/>
    </source>
</evidence>
<sequence length="85" mass="9473">MLARVKCWVEYNRVKTNPTNSQKHKNLHHCSSRLALHSLPPGDICEIDHWKHCRSIPPGGSLAPPSAIPEKEVQWHFTGISPGGS</sequence>
<dbReference type="EMBL" id="CP039354">
    <property type="protein sequence ID" value="QCE09419.1"/>
    <property type="molecule type" value="Genomic_DNA"/>
</dbReference>
<keyword evidence="2" id="KW-1185">Reference proteome</keyword>
<gene>
    <name evidence="1" type="ORF">DEO72_LG10g638</name>
</gene>
<reference evidence="1 2" key="1">
    <citation type="submission" date="2019-04" db="EMBL/GenBank/DDBJ databases">
        <title>An improved genome assembly and genetic linkage map for asparagus bean, Vigna unguiculata ssp. sesquipedialis.</title>
        <authorList>
            <person name="Xia Q."/>
            <person name="Zhang R."/>
            <person name="Dong Y."/>
        </authorList>
    </citation>
    <scope>NUCLEOTIDE SEQUENCE [LARGE SCALE GENOMIC DNA]</scope>
    <source>
        <tissue evidence="1">Leaf</tissue>
    </source>
</reference>